<feature type="compositionally biased region" description="Polar residues" evidence="1">
    <location>
        <begin position="96"/>
        <end position="106"/>
    </location>
</feature>
<evidence type="ECO:0000313" key="4">
    <source>
        <dbReference type="Proteomes" id="UP000599523"/>
    </source>
</evidence>
<dbReference type="AlphaFoldDB" id="A0A972J8D7"/>
<dbReference type="EMBL" id="WTVM01000041">
    <property type="protein sequence ID" value="NMG03066.1"/>
    <property type="molecule type" value="Genomic_DNA"/>
</dbReference>
<evidence type="ECO:0000256" key="1">
    <source>
        <dbReference type="SAM" id="MobiDB-lite"/>
    </source>
</evidence>
<proteinExistence type="predicted"/>
<keyword evidence="2" id="KW-0732">Signal</keyword>
<reference evidence="3" key="1">
    <citation type="submission" date="2019-12" db="EMBL/GenBank/DDBJ databases">
        <title>Comparative genomics gives insights into the taxonomy of the Azoarcus-Aromatoleum group and reveals separate origins of nif in the plant-associated Azoarcus and non-plant-associated Aromatoleum sub-groups.</title>
        <authorList>
            <person name="Lafos M."/>
            <person name="Maluk M."/>
            <person name="Batista M."/>
            <person name="Junghare M."/>
            <person name="Carmona M."/>
            <person name="Faoro H."/>
            <person name="Cruz L.M."/>
            <person name="Battistoni F."/>
            <person name="De Souza E."/>
            <person name="Pedrosa F."/>
            <person name="Chen W.-M."/>
            <person name="Poole P.S."/>
            <person name="Dixon R.A."/>
            <person name="James E.K."/>
        </authorList>
    </citation>
    <scope>NUCLEOTIDE SEQUENCE</scope>
    <source>
        <strain evidence="3">NSC3</strain>
    </source>
</reference>
<comment type="caution">
    <text evidence="3">The sequence shown here is derived from an EMBL/GenBank/DDBJ whole genome shotgun (WGS) entry which is preliminary data.</text>
</comment>
<evidence type="ECO:0000313" key="3">
    <source>
        <dbReference type="EMBL" id="NMG03066.1"/>
    </source>
</evidence>
<name>A0A972J8D7_9RHOO</name>
<organism evidence="3 4">
    <name type="scientific">Azoarcus taiwanensis</name>
    <dbReference type="NCBI Taxonomy" id="666964"/>
    <lineage>
        <taxon>Bacteria</taxon>
        <taxon>Pseudomonadati</taxon>
        <taxon>Pseudomonadota</taxon>
        <taxon>Betaproteobacteria</taxon>
        <taxon>Rhodocyclales</taxon>
        <taxon>Zoogloeaceae</taxon>
        <taxon>Azoarcus</taxon>
    </lineage>
</organism>
<keyword evidence="4" id="KW-1185">Reference proteome</keyword>
<dbReference type="Proteomes" id="UP000599523">
    <property type="component" value="Unassembled WGS sequence"/>
</dbReference>
<dbReference type="RefSeq" id="WP_168987823.1">
    <property type="nucleotide sequence ID" value="NZ_CAWPHM010000266.1"/>
</dbReference>
<feature type="chain" id="PRO_5037585826" evidence="2">
    <location>
        <begin position="23"/>
        <end position="121"/>
    </location>
</feature>
<gene>
    <name evidence="3" type="ORF">GPA21_08770</name>
</gene>
<feature type="region of interest" description="Disordered" evidence="1">
    <location>
        <begin position="93"/>
        <end position="121"/>
    </location>
</feature>
<feature type="signal peptide" evidence="2">
    <location>
        <begin position="1"/>
        <end position="22"/>
    </location>
</feature>
<sequence>MTIKKTLIALSFGIFAVPFASADSGMHWVGGEAGYDFHVMPSTKSRAEVLEELRAFRADPVAADGWRYVGGETGWVPPTHEYTFKNGRLEHVGNMAHNSPRPSLQMTEEERRHYEELYSGS</sequence>
<protein>
    <submittedName>
        <fullName evidence="3">DUF4148 domain-containing protein</fullName>
    </submittedName>
</protein>
<feature type="compositionally biased region" description="Basic and acidic residues" evidence="1">
    <location>
        <begin position="108"/>
        <end position="121"/>
    </location>
</feature>
<accession>A0A972J8D7</accession>
<evidence type="ECO:0000256" key="2">
    <source>
        <dbReference type="SAM" id="SignalP"/>
    </source>
</evidence>